<dbReference type="InterPro" id="IPR007321">
    <property type="entry name" value="Transposase_28"/>
</dbReference>
<evidence type="ECO:0000259" key="2">
    <source>
        <dbReference type="Pfam" id="PF04195"/>
    </source>
</evidence>
<dbReference type="Pfam" id="PF04195">
    <property type="entry name" value="Transposase_28"/>
    <property type="match status" value="1"/>
</dbReference>
<protein>
    <recommendedName>
        <fullName evidence="2">Transposase (putative) gypsy type domain-containing protein</fullName>
    </recommendedName>
</protein>
<dbReference type="AlphaFoldDB" id="A0AAD8TG73"/>
<proteinExistence type="predicted"/>
<reference evidence="3" key="1">
    <citation type="submission" date="2023-07" db="EMBL/GenBank/DDBJ databases">
        <title>A chromosome-level genome assembly of Lolium multiflorum.</title>
        <authorList>
            <person name="Chen Y."/>
            <person name="Copetti D."/>
            <person name="Kolliker R."/>
            <person name="Studer B."/>
        </authorList>
    </citation>
    <scope>NUCLEOTIDE SEQUENCE</scope>
    <source>
        <strain evidence="3">02402/16</strain>
        <tissue evidence="3">Leaf</tissue>
    </source>
</reference>
<accession>A0AAD8TG73</accession>
<dbReference type="Proteomes" id="UP001231189">
    <property type="component" value="Unassembled WGS sequence"/>
</dbReference>
<gene>
    <name evidence="3" type="ORF">QYE76_042130</name>
</gene>
<evidence type="ECO:0000256" key="1">
    <source>
        <dbReference type="SAM" id="MobiDB-lite"/>
    </source>
</evidence>
<name>A0AAD8TG73_LOLMU</name>
<keyword evidence="4" id="KW-1185">Reference proteome</keyword>
<evidence type="ECO:0000313" key="4">
    <source>
        <dbReference type="Proteomes" id="UP001231189"/>
    </source>
</evidence>
<organism evidence="3 4">
    <name type="scientific">Lolium multiflorum</name>
    <name type="common">Italian ryegrass</name>
    <name type="synonym">Lolium perenne subsp. multiflorum</name>
    <dbReference type="NCBI Taxonomy" id="4521"/>
    <lineage>
        <taxon>Eukaryota</taxon>
        <taxon>Viridiplantae</taxon>
        <taxon>Streptophyta</taxon>
        <taxon>Embryophyta</taxon>
        <taxon>Tracheophyta</taxon>
        <taxon>Spermatophyta</taxon>
        <taxon>Magnoliopsida</taxon>
        <taxon>Liliopsida</taxon>
        <taxon>Poales</taxon>
        <taxon>Poaceae</taxon>
        <taxon>BOP clade</taxon>
        <taxon>Pooideae</taxon>
        <taxon>Poodae</taxon>
        <taxon>Poeae</taxon>
        <taxon>Poeae Chloroplast Group 2 (Poeae type)</taxon>
        <taxon>Loliodinae</taxon>
        <taxon>Loliinae</taxon>
        <taxon>Lolium</taxon>
    </lineage>
</organism>
<feature type="domain" description="Transposase (putative) gypsy type" evidence="2">
    <location>
        <begin position="153"/>
        <end position="192"/>
    </location>
</feature>
<evidence type="ECO:0000313" key="3">
    <source>
        <dbReference type="EMBL" id="KAK1681282.1"/>
    </source>
</evidence>
<comment type="caution">
    <text evidence="3">The sequence shown here is derived from an EMBL/GenBank/DDBJ whole genome shotgun (WGS) entry which is preliminary data.</text>
</comment>
<sequence>MGRADPASFVGRWIRLPVPGLDFILLDLQQLGRPMGLMPPSPSMGHPGLPDPGTVDGTPMKYTHNSSPQSSPRFTSCFRLAKASWLPPILSHSAASELLLRRTGVRQKFTGASSLPCVVLRVLNFSEPPQQNLVAGDSDHRKLHSAPEVGEWVVTKALVERGFSLPPSDFFLEILKAYELQPHHISPNSIPHGAVRRPPGNHELSQFLKEQVRPPHFHTCGGITFKLRDGRAPGIDRPNLAVLVRLS</sequence>
<feature type="region of interest" description="Disordered" evidence="1">
    <location>
        <begin position="39"/>
        <end position="71"/>
    </location>
</feature>
<dbReference type="EMBL" id="JAUUTY010000002">
    <property type="protein sequence ID" value="KAK1681282.1"/>
    <property type="molecule type" value="Genomic_DNA"/>
</dbReference>